<reference evidence="3" key="1">
    <citation type="submission" date="2022-05" db="EMBL/GenBank/DDBJ databases">
        <authorList>
            <person name="Jo J.-H."/>
            <person name="Im W.-T."/>
        </authorList>
    </citation>
    <scope>NUCLEOTIDE SEQUENCE</scope>
    <source>
        <strain evidence="3">SE158</strain>
    </source>
</reference>
<evidence type="ECO:0000256" key="1">
    <source>
        <dbReference type="SAM" id="MobiDB-lite"/>
    </source>
</evidence>
<protein>
    <submittedName>
        <fullName evidence="3">Uncharacterized protein</fullName>
    </submittedName>
</protein>
<dbReference type="Proteomes" id="UP001165363">
    <property type="component" value="Unassembled WGS sequence"/>
</dbReference>
<dbReference type="RefSeq" id="WP_249847320.1">
    <property type="nucleotide sequence ID" value="NZ_JAMGBD010000001.1"/>
</dbReference>
<proteinExistence type="predicted"/>
<comment type="caution">
    <text evidence="3">The sequence shown here is derived from an EMBL/GenBank/DDBJ whole genome shotgun (WGS) entry which is preliminary data.</text>
</comment>
<feature type="compositionally biased region" description="Basic and acidic residues" evidence="1">
    <location>
        <begin position="234"/>
        <end position="245"/>
    </location>
</feature>
<feature type="region of interest" description="Disordered" evidence="1">
    <location>
        <begin position="196"/>
        <end position="245"/>
    </location>
</feature>
<dbReference type="PROSITE" id="PS51257">
    <property type="entry name" value="PROKAR_LIPOPROTEIN"/>
    <property type="match status" value="1"/>
</dbReference>
<feature type="signal peptide" evidence="2">
    <location>
        <begin position="1"/>
        <end position="22"/>
    </location>
</feature>
<evidence type="ECO:0000313" key="3">
    <source>
        <dbReference type="EMBL" id="MCL6683394.1"/>
    </source>
</evidence>
<keyword evidence="2" id="KW-0732">Signal</keyword>
<evidence type="ECO:0000256" key="2">
    <source>
        <dbReference type="SAM" id="SignalP"/>
    </source>
</evidence>
<feature type="compositionally biased region" description="Basic and acidic residues" evidence="1">
    <location>
        <begin position="212"/>
        <end position="221"/>
    </location>
</feature>
<gene>
    <name evidence="3" type="ORF">LZ536_05680</name>
</gene>
<dbReference type="EMBL" id="JAMGBD010000001">
    <property type="protein sequence ID" value="MCL6683394.1"/>
    <property type="molecule type" value="Genomic_DNA"/>
</dbReference>
<feature type="compositionally biased region" description="Low complexity" evidence="1">
    <location>
        <begin position="222"/>
        <end position="231"/>
    </location>
</feature>
<name>A0ABT0RL72_9SPHN</name>
<sequence length="245" mass="26795">MFSSRFKAAAVVLATSAGLAGCAYGPYGGVSVGAGHGSLGYDYGYGPYGYGYGDPFGYGYYGGYPYFGWYDGFYYPGAGFYVYDRYGCAHHWDRKQESHWGDILRDAKRRSGVTGTAETKENWSGFSAKAATATNADQQRSLATIRERIRANQVEMQAARQANAEVNARANAGGSATADRGSLDRIQQARRQAIAERQQSIAQRQQAQGEARAARVERQQQRQDSFGDSSSGRGGERRSHGRPRE</sequence>
<feature type="compositionally biased region" description="Low complexity" evidence="1">
    <location>
        <begin position="196"/>
        <end position="211"/>
    </location>
</feature>
<keyword evidence="4" id="KW-1185">Reference proteome</keyword>
<accession>A0ABT0RL72</accession>
<organism evidence="3 4">
    <name type="scientific">Sphingomonas alba</name>
    <dbReference type="NCBI Taxonomy" id="2908208"/>
    <lineage>
        <taxon>Bacteria</taxon>
        <taxon>Pseudomonadati</taxon>
        <taxon>Pseudomonadota</taxon>
        <taxon>Alphaproteobacteria</taxon>
        <taxon>Sphingomonadales</taxon>
        <taxon>Sphingomonadaceae</taxon>
        <taxon>Sphingomonas</taxon>
    </lineage>
</organism>
<evidence type="ECO:0000313" key="4">
    <source>
        <dbReference type="Proteomes" id="UP001165363"/>
    </source>
</evidence>
<feature type="chain" id="PRO_5046309870" evidence="2">
    <location>
        <begin position="23"/>
        <end position="245"/>
    </location>
</feature>